<dbReference type="EMBL" id="FNAQ01000002">
    <property type="protein sequence ID" value="SDD91044.1"/>
    <property type="molecule type" value="Genomic_DNA"/>
</dbReference>
<comment type="function">
    <text evidence="7">Translation factor necessary for the incorporation of selenocysteine into proteins. It probably replaces EF-Tu for the insertion of selenocysteine directed by the UGA codon. SelB binds GTP and GDP.</text>
</comment>
<dbReference type="GO" id="GO:0003723">
    <property type="term" value="F:RNA binding"/>
    <property type="evidence" value="ECO:0007669"/>
    <property type="project" value="InterPro"/>
</dbReference>
<dbReference type="GO" id="GO:0001514">
    <property type="term" value="P:selenocysteine incorporation"/>
    <property type="evidence" value="ECO:0007669"/>
    <property type="project" value="InterPro"/>
</dbReference>
<keyword evidence="11" id="KW-1185">Reference proteome</keyword>
<name>A0A1G6YKL2_9BACT</name>
<keyword evidence="5" id="KW-0648">Protein biosynthesis</keyword>
<dbReference type="GO" id="GO:0005525">
    <property type="term" value="F:GTP binding"/>
    <property type="evidence" value="ECO:0007669"/>
    <property type="project" value="UniProtKB-KW"/>
</dbReference>
<dbReference type="InterPro" id="IPR005225">
    <property type="entry name" value="Small_GTP-bd"/>
</dbReference>
<keyword evidence="10" id="KW-0251">Elongation factor</keyword>
<dbReference type="AlphaFoldDB" id="A0A1G6YKL2"/>
<dbReference type="GO" id="GO:0003746">
    <property type="term" value="F:translation elongation factor activity"/>
    <property type="evidence" value="ECO:0007669"/>
    <property type="project" value="UniProtKB-KW"/>
</dbReference>
<dbReference type="Pfam" id="PF09106">
    <property type="entry name" value="WHD_2nd_SelB"/>
    <property type="match status" value="1"/>
</dbReference>
<evidence type="ECO:0000256" key="1">
    <source>
        <dbReference type="ARBA" id="ARBA00004496"/>
    </source>
</evidence>
<dbReference type="Gene3D" id="1.10.10.10">
    <property type="entry name" value="Winged helix-like DNA-binding domain superfamily/Winged helix DNA-binding domain"/>
    <property type="match status" value="1"/>
</dbReference>
<dbReference type="NCBIfam" id="TIGR00475">
    <property type="entry name" value="selB"/>
    <property type="match status" value="1"/>
</dbReference>
<dbReference type="RefSeq" id="WP_092076028.1">
    <property type="nucleotide sequence ID" value="NZ_FNAQ01000002.1"/>
</dbReference>
<evidence type="ECO:0000256" key="5">
    <source>
        <dbReference type="ARBA" id="ARBA00022917"/>
    </source>
</evidence>
<dbReference type="GO" id="GO:0003924">
    <property type="term" value="F:GTPase activity"/>
    <property type="evidence" value="ECO:0007669"/>
    <property type="project" value="InterPro"/>
</dbReference>
<dbReference type="CDD" id="cd04171">
    <property type="entry name" value="SelB"/>
    <property type="match status" value="1"/>
</dbReference>
<dbReference type="CDD" id="cd15491">
    <property type="entry name" value="selB_III"/>
    <property type="match status" value="1"/>
</dbReference>
<dbReference type="Pfam" id="PF00009">
    <property type="entry name" value="GTP_EFTU"/>
    <property type="match status" value="1"/>
</dbReference>
<reference evidence="11" key="1">
    <citation type="submission" date="2016-10" db="EMBL/GenBank/DDBJ databases">
        <authorList>
            <person name="Varghese N."/>
            <person name="Submissions S."/>
        </authorList>
    </citation>
    <scope>NUCLEOTIDE SEQUENCE [LARGE SCALE GENOMIC DNA]</scope>
    <source>
        <strain evidence="11">DSM 8987</strain>
    </source>
</reference>
<dbReference type="SUPFAM" id="SSF50465">
    <property type="entry name" value="EF-Tu/eEF-1alpha/eIF2-gamma C-terminal domain"/>
    <property type="match status" value="1"/>
</dbReference>
<dbReference type="InterPro" id="IPR000795">
    <property type="entry name" value="T_Tr_GTP-bd_dom"/>
</dbReference>
<dbReference type="Gene3D" id="3.40.50.300">
    <property type="entry name" value="P-loop containing nucleotide triphosphate hydrolases"/>
    <property type="match status" value="1"/>
</dbReference>
<dbReference type="Gene3D" id="1.10.10.2770">
    <property type="match status" value="1"/>
</dbReference>
<keyword evidence="3" id="KW-0963">Cytoplasm</keyword>
<dbReference type="Pfam" id="PF25461">
    <property type="entry name" value="Beta-barrel_SelB"/>
    <property type="match status" value="1"/>
</dbReference>
<organism evidence="10 11">
    <name type="scientific">Desulfuromonas thiophila</name>
    <dbReference type="NCBI Taxonomy" id="57664"/>
    <lineage>
        <taxon>Bacteria</taxon>
        <taxon>Pseudomonadati</taxon>
        <taxon>Thermodesulfobacteriota</taxon>
        <taxon>Desulfuromonadia</taxon>
        <taxon>Desulfuromonadales</taxon>
        <taxon>Desulfuromonadaceae</taxon>
        <taxon>Desulfuromonas</taxon>
    </lineage>
</organism>
<evidence type="ECO:0000256" key="8">
    <source>
        <dbReference type="ARBA" id="ARBA00031615"/>
    </source>
</evidence>
<dbReference type="PROSITE" id="PS00301">
    <property type="entry name" value="G_TR_1"/>
    <property type="match status" value="1"/>
</dbReference>
<evidence type="ECO:0000256" key="3">
    <source>
        <dbReference type="ARBA" id="ARBA00022490"/>
    </source>
</evidence>
<dbReference type="Proteomes" id="UP000243205">
    <property type="component" value="Unassembled WGS sequence"/>
</dbReference>
<proteinExistence type="predicted"/>
<accession>A0A1G6YKL2</accession>
<evidence type="ECO:0000313" key="11">
    <source>
        <dbReference type="Proteomes" id="UP000243205"/>
    </source>
</evidence>
<gene>
    <name evidence="10" type="ORF">SAMN05661003_10288</name>
</gene>
<evidence type="ECO:0000256" key="4">
    <source>
        <dbReference type="ARBA" id="ARBA00022741"/>
    </source>
</evidence>
<keyword evidence="6" id="KW-0342">GTP-binding</keyword>
<feature type="domain" description="Tr-type G" evidence="9">
    <location>
        <begin position="6"/>
        <end position="179"/>
    </location>
</feature>
<evidence type="ECO:0000259" key="9">
    <source>
        <dbReference type="PROSITE" id="PS51722"/>
    </source>
</evidence>
<dbReference type="InterPro" id="IPR027417">
    <property type="entry name" value="P-loop_NTPase"/>
</dbReference>
<dbReference type="Pfam" id="PF03144">
    <property type="entry name" value="GTP_EFTU_D2"/>
    <property type="match status" value="1"/>
</dbReference>
<dbReference type="SUPFAM" id="SSF46785">
    <property type="entry name" value="Winged helix' DNA-binding domain"/>
    <property type="match status" value="3"/>
</dbReference>
<dbReference type="InterPro" id="IPR031157">
    <property type="entry name" value="G_TR_CS"/>
</dbReference>
<dbReference type="STRING" id="57664.SAMN05661003_10288"/>
<dbReference type="SUPFAM" id="SSF50447">
    <property type="entry name" value="Translation proteins"/>
    <property type="match status" value="1"/>
</dbReference>
<dbReference type="InterPro" id="IPR057335">
    <property type="entry name" value="Beta-barrel_SelB"/>
</dbReference>
<dbReference type="CDD" id="cd03696">
    <property type="entry name" value="SelB_II"/>
    <property type="match status" value="1"/>
</dbReference>
<dbReference type="InterPro" id="IPR050055">
    <property type="entry name" value="EF-Tu_GTPase"/>
</dbReference>
<dbReference type="SUPFAM" id="SSF52540">
    <property type="entry name" value="P-loop containing nucleoside triphosphate hydrolases"/>
    <property type="match status" value="1"/>
</dbReference>
<dbReference type="PANTHER" id="PTHR43721:SF22">
    <property type="entry name" value="ELONGATION FACTOR TU, MITOCHONDRIAL"/>
    <property type="match status" value="1"/>
</dbReference>
<dbReference type="InterPro" id="IPR004161">
    <property type="entry name" value="EFTu-like_2"/>
</dbReference>
<evidence type="ECO:0000256" key="7">
    <source>
        <dbReference type="ARBA" id="ARBA00025526"/>
    </source>
</evidence>
<dbReference type="GO" id="GO:0005829">
    <property type="term" value="C:cytosol"/>
    <property type="evidence" value="ECO:0007669"/>
    <property type="project" value="TreeGrafter"/>
</dbReference>
<dbReference type="InterPro" id="IPR015191">
    <property type="entry name" value="SelB_WHD4"/>
</dbReference>
<comment type="subcellular location">
    <subcellularLocation>
        <location evidence="1">Cytoplasm</location>
    </subcellularLocation>
</comment>
<dbReference type="PROSITE" id="PS51722">
    <property type="entry name" value="G_TR_2"/>
    <property type="match status" value="1"/>
</dbReference>
<dbReference type="InterPro" id="IPR015190">
    <property type="entry name" value="Elong_fac_SelB-wing-hlx_typ-2"/>
</dbReference>
<dbReference type="Pfam" id="PF09107">
    <property type="entry name" value="WHD_3rd_SelB"/>
    <property type="match status" value="1"/>
</dbReference>
<sequence>MTTATIRHLIIGTAGHVDHGKTQLIRALTGMETDRLKEEQQRGISIDLGFACFRLPGDIEAGVIDVPGHERFINNMLAGIGGIDLVMLVIDANEGVMPQTREHLNILELLQIQRGIIVLTKMDLVEPDWADIVEEEIRETLSGTFLAKAPLCRVSALTGEGLPQLRATLAACAAELRPRDADGPMRLPVDRHFSVAGFGTVVTGTLLSGRVATGDLVEVLPAGERVRVRDVQVHGQRQTVALCGQRVALNLAGLEREQLQRGAVIATPGVFEQTSRLDARLTLLAEAPRPVRFRDPVHFYLGTAHVVGLVALLDRDELKPGESALVQFHLDRPLVAHRQDRFIIRSYSPMTTIGGGLVIDPRPVKHKRFRPQVLQALKELESGEGTFVLQKLNDLQVARVKDLEQLSGLSRERIGLLLQQLQNNGAVVALADQWASQSTVQLWHQRLRQQVETFHRQQPLLPGMGHAPLKASLPAALNLKAFDQLLYQAGLQRCGEWVQLPDFVPQPSAAQQRQLDRLLQVYGQAGVQASGRRDMLAQAAISDDEADALLGYLFYRGELIRLNDDTYFHRDSYLQALTVLLDHFRQHDSLTLAQYRDLLGSARKPVQALLEHFDERKFCLRQGDSRRPWHLPASAAAALTPPASLAPTEENSS</sequence>
<dbReference type="InterPro" id="IPR004535">
    <property type="entry name" value="Transl_elong_SelB"/>
</dbReference>
<dbReference type="PRINTS" id="PR00315">
    <property type="entry name" value="ELONGATNFCT"/>
</dbReference>
<dbReference type="InterPro" id="IPR036390">
    <property type="entry name" value="WH_DNA-bd_sf"/>
</dbReference>
<dbReference type="PANTHER" id="PTHR43721">
    <property type="entry name" value="ELONGATION FACTOR TU-RELATED"/>
    <property type="match status" value="1"/>
</dbReference>
<dbReference type="InterPro" id="IPR009001">
    <property type="entry name" value="Transl_elong_EF1A/Init_IF2_C"/>
</dbReference>
<protein>
    <recommendedName>
        <fullName evidence="2">Selenocysteine-specific elongation factor</fullName>
    </recommendedName>
    <alternativeName>
        <fullName evidence="8">SelB translation factor</fullName>
    </alternativeName>
</protein>
<evidence type="ECO:0000256" key="6">
    <source>
        <dbReference type="ARBA" id="ARBA00023134"/>
    </source>
</evidence>
<evidence type="ECO:0000256" key="2">
    <source>
        <dbReference type="ARBA" id="ARBA00015953"/>
    </source>
</evidence>
<dbReference type="Gene3D" id="2.40.30.10">
    <property type="entry name" value="Translation factors"/>
    <property type="match status" value="2"/>
</dbReference>
<dbReference type="OrthoDB" id="9803139at2"/>
<dbReference type="NCBIfam" id="TIGR00231">
    <property type="entry name" value="small_GTP"/>
    <property type="match status" value="1"/>
</dbReference>
<dbReference type="InterPro" id="IPR036388">
    <property type="entry name" value="WH-like_DNA-bd_sf"/>
</dbReference>
<evidence type="ECO:0000313" key="10">
    <source>
        <dbReference type="EMBL" id="SDD91044.1"/>
    </source>
</evidence>
<keyword evidence="4" id="KW-0547">Nucleotide-binding</keyword>
<dbReference type="InterPro" id="IPR009000">
    <property type="entry name" value="Transl_B-barrel_sf"/>
</dbReference>